<evidence type="ECO:0000313" key="18">
    <source>
        <dbReference type="EMBL" id="OWK35961.1"/>
    </source>
</evidence>
<evidence type="ECO:0000256" key="7">
    <source>
        <dbReference type="ARBA" id="ARBA00022605"/>
    </source>
</evidence>
<protein>
    <recommendedName>
        <fullName evidence="6 15">Aspartate-semialdehyde dehydrogenase</fullName>
        <shortName evidence="15">ASA dehydrogenase</shortName>
        <shortName evidence="15">ASADH</shortName>
        <ecNumber evidence="6 15">1.2.1.11</ecNumber>
    </recommendedName>
    <alternativeName>
        <fullName evidence="15">Aspartate-beta-semialdehyde dehydrogenase</fullName>
    </alternativeName>
</protein>
<dbReference type="GO" id="GO:0009097">
    <property type="term" value="P:isoleucine biosynthetic process"/>
    <property type="evidence" value="ECO:0007669"/>
    <property type="project" value="UniProtKB-UniRule"/>
</dbReference>
<dbReference type="RefSeq" id="WP_238602950.1">
    <property type="nucleotide sequence ID" value="NZ_NIDE01000017.1"/>
</dbReference>
<feature type="binding site" evidence="15">
    <location>
        <position position="181"/>
    </location>
    <ligand>
        <name>NADP(+)</name>
        <dbReference type="ChEBI" id="CHEBI:58349"/>
    </ligand>
</feature>
<accession>A0A225D2Z6</accession>
<keyword evidence="19" id="KW-1185">Reference proteome</keyword>
<evidence type="ECO:0000256" key="14">
    <source>
        <dbReference type="ARBA" id="ARBA00047891"/>
    </source>
</evidence>
<evidence type="ECO:0000256" key="11">
    <source>
        <dbReference type="ARBA" id="ARBA00023002"/>
    </source>
</evidence>
<keyword evidence="11 15" id="KW-0560">Oxidoreductase</keyword>
<keyword evidence="13 15" id="KW-0486">Methionine biosynthesis</keyword>
<dbReference type="UniPathway" id="UPA00051">
    <property type="reaction ID" value="UER00464"/>
</dbReference>
<dbReference type="HAMAP" id="MF_02121">
    <property type="entry name" value="ASADH"/>
    <property type="match status" value="1"/>
</dbReference>
<keyword evidence="9 15" id="KW-0521">NADP</keyword>
<evidence type="ECO:0000256" key="10">
    <source>
        <dbReference type="ARBA" id="ARBA00022915"/>
    </source>
</evidence>
<dbReference type="PANTHER" id="PTHR46278:SF2">
    <property type="entry name" value="ASPARTATE-SEMIALDEHYDE DEHYDROGENASE"/>
    <property type="match status" value="1"/>
</dbReference>
<comment type="subunit">
    <text evidence="5 15">Homodimer.</text>
</comment>
<dbReference type="Gene3D" id="3.40.50.720">
    <property type="entry name" value="NAD(P)-binding Rossmann-like Domain"/>
    <property type="match status" value="1"/>
</dbReference>
<keyword evidence="10 15" id="KW-0220">Diaminopimelate biosynthesis</keyword>
<dbReference type="Gene3D" id="3.30.360.10">
    <property type="entry name" value="Dihydrodipicolinate Reductase, domain 2"/>
    <property type="match status" value="1"/>
</dbReference>
<dbReference type="InterPro" id="IPR036291">
    <property type="entry name" value="NAD(P)-bd_dom_sf"/>
</dbReference>
<keyword evidence="8 15" id="KW-0791">Threonine biosynthesis</keyword>
<dbReference type="CDD" id="cd18131">
    <property type="entry name" value="ASADH_C_bac_euk_like"/>
    <property type="match status" value="1"/>
</dbReference>
<evidence type="ECO:0000256" key="1">
    <source>
        <dbReference type="ARBA" id="ARBA00005021"/>
    </source>
</evidence>
<feature type="binding site" evidence="15">
    <location>
        <position position="315"/>
    </location>
    <ligand>
        <name>NADP(+)</name>
        <dbReference type="ChEBI" id="CHEBI:58349"/>
    </ligand>
</feature>
<dbReference type="UniPathway" id="UPA00050">
    <property type="reaction ID" value="UER00463"/>
</dbReference>
<dbReference type="GO" id="GO:0071266">
    <property type="term" value="P:'de novo' L-methionine biosynthetic process"/>
    <property type="evidence" value="ECO:0007669"/>
    <property type="project" value="UniProtKB-UniRule"/>
</dbReference>
<dbReference type="AlphaFoldDB" id="A0A225D2Z6"/>
<keyword evidence="12 15" id="KW-0457">Lysine biosynthesis</keyword>
<dbReference type="UniPathway" id="UPA00034">
    <property type="reaction ID" value="UER00016"/>
</dbReference>
<dbReference type="CDD" id="cd02316">
    <property type="entry name" value="VcASADH2_like_N"/>
    <property type="match status" value="1"/>
</dbReference>
<evidence type="ECO:0000313" key="19">
    <source>
        <dbReference type="Proteomes" id="UP000214646"/>
    </source>
</evidence>
<comment type="similarity">
    <text evidence="4 15">Belongs to the aspartate-semialdehyde dehydrogenase family.</text>
</comment>
<feature type="domain" description="Semialdehyde dehydrogenase NAD-binding" evidence="17">
    <location>
        <begin position="4"/>
        <end position="119"/>
    </location>
</feature>
<feature type="active site" description="Acyl-thioester intermediate" evidence="15 16">
    <location>
        <position position="129"/>
    </location>
</feature>
<feature type="binding site" evidence="15">
    <location>
        <position position="156"/>
    </location>
    <ligand>
        <name>substrate</name>
    </ligand>
</feature>
<dbReference type="GO" id="GO:0051287">
    <property type="term" value="F:NAD binding"/>
    <property type="evidence" value="ECO:0007669"/>
    <property type="project" value="InterPro"/>
</dbReference>
<comment type="pathway">
    <text evidence="3 15">Amino-acid biosynthesis; L-threonine biosynthesis; L-threonine from L-aspartate: step 2/5.</text>
</comment>
<dbReference type="SMART" id="SM00859">
    <property type="entry name" value="Semialdhyde_dh"/>
    <property type="match status" value="1"/>
</dbReference>
<reference evidence="19" key="1">
    <citation type="submission" date="2017-06" db="EMBL/GenBank/DDBJ databases">
        <title>Genome analysis of Fimbriiglobus ruber SP5, the first member of the order Planctomycetales with confirmed chitinolytic capability.</title>
        <authorList>
            <person name="Ravin N.V."/>
            <person name="Rakitin A.L."/>
            <person name="Ivanova A.A."/>
            <person name="Beletsky A.V."/>
            <person name="Kulichevskaya I.S."/>
            <person name="Mardanov A.V."/>
            <person name="Dedysh S.N."/>
        </authorList>
    </citation>
    <scope>NUCLEOTIDE SEQUENCE [LARGE SCALE GENOMIC DNA]</scope>
    <source>
        <strain evidence="19">SP5</strain>
    </source>
</reference>
<dbReference type="Pfam" id="PF01118">
    <property type="entry name" value="Semialdhyde_dh"/>
    <property type="match status" value="1"/>
</dbReference>
<evidence type="ECO:0000256" key="12">
    <source>
        <dbReference type="ARBA" id="ARBA00023154"/>
    </source>
</evidence>
<dbReference type="EC" id="1.2.1.11" evidence="6 15"/>
<dbReference type="GO" id="GO:0009089">
    <property type="term" value="P:lysine biosynthetic process via diaminopimelate"/>
    <property type="evidence" value="ECO:0007669"/>
    <property type="project" value="UniProtKB-UniRule"/>
</dbReference>
<feature type="binding site" evidence="15">
    <location>
        <begin position="11"/>
        <end position="14"/>
    </location>
    <ligand>
        <name>NADP(+)</name>
        <dbReference type="ChEBI" id="CHEBI:58349"/>
    </ligand>
</feature>
<dbReference type="NCBIfam" id="TIGR01296">
    <property type="entry name" value="asd_B"/>
    <property type="match status" value="1"/>
</dbReference>
<dbReference type="InterPro" id="IPR005986">
    <property type="entry name" value="Asp_semialdehyde_DH_beta"/>
</dbReference>
<evidence type="ECO:0000259" key="17">
    <source>
        <dbReference type="SMART" id="SM00859"/>
    </source>
</evidence>
<evidence type="ECO:0000256" key="16">
    <source>
        <dbReference type="PIRSR" id="PIRSR000148-1"/>
    </source>
</evidence>
<dbReference type="PIRSF" id="PIRSF000148">
    <property type="entry name" value="ASA_dh"/>
    <property type="match status" value="1"/>
</dbReference>
<dbReference type="Proteomes" id="UP000214646">
    <property type="component" value="Unassembled WGS sequence"/>
</dbReference>
<dbReference type="Pfam" id="PF02774">
    <property type="entry name" value="Semialdhyde_dhC"/>
    <property type="match status" value="1"/>
</dbReference>
<dbReference type="SUPFAM" id="SSF51735">
    <property type="entry name" value="NAD(P)-binding Rossmann-fold domains"/>
    <property type="match status" value="1"/>
</dbReference>
<proteinExistence type="inferred from homology"/>
<comment type="pathway">
    <text evidence="1 15">Amino-acid biosynthesis; L-methionine biosynthesis via de novo pathway; L-homoserine from L-aspartate: step 2/3.</text>
</comment>
<feature type="binding site" evidence="15">
    <location>
        <begin position="39"/>
        <end position="40"/>
    </location>
    <ligand>
        <name>NADP(+)</name>
        <dbReference type="ChEBI" id="CHEBI:58349"/>
    </ligand>
</feature>
<dbReference type="InterPro" id="IPR012080">
    <property type="entry name" value="Asp_semialdehyde_DH"/>
</dbReference>
<evidence type="ECO:0000256" key="2">
    <source>
        <dbReference type="ARBA" id="ARBA00005076"/>
    </source>
</evidence>
<name>A0A225D2Z6_9BACT</name>
<dbReference type="SUPFAM" id="SSF55347">
    <property type="entry name" value="Glyceraldehyde-3-phosphate dehydrogenase-like, C-terminal domain"/>
    <property type="match status" value="1"/>
</dbReference>
<feature type="active site" description="Proton acceptor" evidence="15 16">
    <location>
        <position position="243"/>
    </location>
</feature>
<feature type="binding site" evidence="15">
    <location>
        <position position="99"/>
    </location>
    <ligand>
        <name>phosphate</name>
        <dbReference type="ChEBI" id="CHEBI:43474"/>
    </ligand>
</feature>
<dbReference type="NCBIfam" id="NF011456">
    <property type="entry name" value="PRK14874.1"/>
    <property type="match status" value="1"/>
</dbReference>
<evidence type="ECO:0000256" key="6">
    <source>
        <dbReference type="ARBA" id="ARBA00013120"/>
    </source>
</evidence>
<dbReference type="PANTHER" id="PTHR46278">
    <property type="entry name" value="DEHYDROGENASE, PUTATIVE-RELATED"/>
    <property type="match status" value="1"/>
</dbReference>
<gene>
    <name evidence="15" type="primary">asd</name>
    <name evidence="18" type="ORF">FRUB_08524</name>
</gene>
<dbReference type="InterPro" id="IPR012280">
    <property type="entry name" value="Semialdhyde_DH_dimer_dom"/>
</dbReference>
<dbReference type="EMBL" id="NIDE01000017">
    <property type="protein sequence ID" value="OWK35961.1"/>
    <property type="molecule type" value="Genomic_DNA"/>
</dbReference>
<feature type="binding site" evidence="15">
    <location>
        <position position="210"/>
    </location>
    <ligand>
        <name>substrate</name>
    </ligand>
</feature>
<feature type="binding site" evidence="15">
    <location>
        <begin position="159"/>
        <end position="160"/>
    </location>
    <ligand>
        <name>NADP(+)</name>
        <dbReference type="ChEBI" id="CHEBI:58349"/>
    </ligand>
</feature>
<dbReference type="GO" id="GO:0050661">
    <property type="term" value="F:NADP binding"/>
    <property type="evidence" value="ECO:0007669"/>
    <property type="project" value="UniProtKB-UniRule"/>
</dbReference>
<comment type="caution">
    <text evidence="18">The sequence shown here is derived from an EMBL/GenBank/DDBJ whole genome shotgun (WGS) entry which is preliminary data.</text>
</comment>
<dbReference type="GO" id="GO:0019877">
    <property type="term" value="P:diaminopimelate biosynthetic process"/>
    <property type="evidence" value="ECO:0007669"/>
    <property type="project" value="UniProtKB-UniRule"/>
</dbReference>
<evidence type="ECO:0000256" key="9">
    <source>
        <dbReference type="ARBA" id="ARBA00022857"/>
    </source>
</evidence>
<evidence type="ECO:0000256" key="3">
    <source>
        <dbReference type="ARBA" id="ARBA00005097"/>
    </source>
</evidence>
<evidence type="ECO:0000256" key="15">
    <source>
        <dbReference type="HAMAP-Rule" id="MF_02121"/>
    </source>
</evidence>
<evidence type="ECO:0000256" key="5">
    <source>
        <dbReference type="ARBA" id="ARBA00011738"/>
    </source>
</evidence>
<dbReference type="GO" id="GO:0004073">
    <property type="term" value="F:aspartate-semialdehyde dehydrogenase activity"/>
    <property type="evidence" value="ECO:0007669"/>
    <property type="project" value="UniProtKB-UniRule"/>
</dbReference>
<comment type="function">
    <text evidence="15">Catalyzes the NADPH-dependent formation of L-aspartate-semialdehyde (L-ASA) by the reductive dephosphorylation of L-aspartyl-4-phosphate.</text>
</comment>
<evidence type="ECO:0000256" key="8">
    <source>
        <dbReference type="ARBA" id="ARBA00022697"/>
    </source>
</evidence>
<dbReference type="InterPro" id="IPR000534">
    <property type="entry name" value="Semialdehyde_DH_NAD-bd"/>
</dbReference>
<comment type="catalytic activity">
    <reaction evidence="14 15">
        <text>L-aspartate 4-semialdehyde + phosphate + NADP(+) = 4-phospho-L-aspartate + NADPH + H(+)</text>
        <dbReference type="Rhea" id="RHEA:24284"/>
        <dbReference type="ChEBI" id="CHEBI:15378"/>
        <dbReference type="ChEBI" id="CHEBI:43474"/>
        <dbReference type="ChEBI" id="CHEBI:57535"/>
        <dbReference type="ChEBI" id="CHEBI:57783"/>
        <dbReference type="ChEBI" id="CHEBI:58349"/>
        <dbReference type="ChEBI" id="CHEBI:537519"/>
        <dbReference type="EC" id="1.2.1.11"/>
    </reaction>
</comment>
<organism evidence="18 19">
    <name type="scientific">Fimbriiglobus ruber</name>
    <dbReference type="NCBI Taxonomy" id="1908690"/>
    <lineage>
        <taxon>Bacteria</taxon>
        <taxon>Pseudomonadati</taxon>
        <taxon>Planctomycetota</taxon>
        <taxon>Planctomycetia</taxon>
        <taxon>Gemmatales</taxon>
        <taxon>Gemmataceae</taxon>
        <taxon>Fimbriiglobus</taxon>
    </lineage>
</organism>
<comment type="caution">
    <text evidence="15">Lacks conserved residue(s) required for the propagation of feature annotation.</text>
</comment>
<sequence>MDVSLAVVGATGAVGELIRQVLVEQGFRPKTIKFLASEKSVGKTVEFLGKTHTVEPINARAFEGVKIVLSSTPSSVSKEFSPIAAKAGAIVVDNSSAWRMDPDCPLVVPEVNAHELHNAKKGIVANPNCVAIPLTVAVNPLRRLAKVKRIIVSTYQSSSGKGAKGLVDFDAQLRAYAVGGPVPAPTAHRSQLAGNVITLDWTLDPNGYTEEENKVINETKKILGDETIGVSPTCVRVPVRVAHSESVNIEFESPVSAADAKAALASAPGVVLMDEVAGQFPQPIHAAGTDHTYVGRVRQDPSNPNALSLWVVADNLRKGAATNAVQCAVELVKRGIVKS</sequence>
<dbReference type="GO" id="GO:0046983">
    <property type="term" value="F:protein dimerization activity"/>
    <property type="evidence" value="ECO:0007669"/>
    <property type="project" value="InterPro"/>
</dbReference>
<evidence type="ECO:0000256" key="4">
    <source>
        <dbReference type="ARBA" id="ARBA00010584"/>
    </source>
</evidence>
<feature type="binding site" evidence="15">
    <location>
        <position position="236"/>
    </location>
    <ligand>
        <name>substrate</name>
    </ligand>
</feature>
<keyword evidence="7 15" id="KW-0028">Amino-acid biosynthesis</keyword>
<evidence type="ECO:0000256" key="13">
    <source>
        <dbReference type="ARBA" id="ARBA00023167"/>
    </source>
</evidence>
<dbReference type="GO" id="GO:0009088">
    <property type="term" value="P:threonine biosynthetic process"/>
    <property type="evidence" value="ECO:0007669"/>
    <property type="project" value="UniProtKB-UniRule"/>
</dbReference>
<comment type="pathway">
    <text evidence="2 15">Amino-acid biosynthesis; L-lysine biosynthesis via DAP pathway; (S)-tetrahydrodipicolinate from L-aspartate: step 2/4.</text>
</comment>